<keyword evidence="1" id="KW-0812">Transmembrane</keyword>
<evidence type="ECO:0000313" key="2">
    <source>
        <dbReference type="EMBL" id="DAF64982.1"/>
    </source>
</evidence>
<dbReference type="EMBL" id="BK032870">
    <property type="protein sequence ID" value="DAF64982.1"/>
    <property type="molecule type" value="Genomic_DNA"/>
</dbReference>
<accession>A0A8S5TPB1</accession>
<name>A0A8S5TPB1_9CAUD</name>
<evidence type="ECO:0000256" key="1">
    <source>
        <dbReference type="SAM" id="Phobius"/>
    </source>
</evidence>
<protein>
    <submittedName>
        <fullName evidence="2">Uncharacterized protein</fullName>
    </submittedName>
</protein>
<sequence length="153" mass="17265">MVELTSEEQSYLRRLQEVSERGESVDGFIWNRLDNELSTLQGIDSLGCEIRTYSREYELERRVYETLAKKGLLDGRSGGEQNPKYFGELTSEGRCWFLDRDEAARIERENVRGGRRHDYLVALFSVVSGAIAGFIGGAAAPALIALIRTALRM</sequence>
<reference evidence="2" key="1">
    <citation type="journal article" date="2021" name="Proc. Natl. Acad. Sci. U.S.A.">
        <title>A Catalog of Tens of Thousands of Viruses from Human Metagenomes Reveals Hidden Associations with Chronic Diseases.</title>
        <authorList>
            <person name="Tisza M.J."/>
            <person name="Buck C.B."/>
        </authorList>
    </citation>
    <scope>NUCLEOTIDE SEQUENCE</scope>
    <source>
        <strain evidence="2">CtPrm3</strain>
    </source>
</reference>
<proteinExistence type="predicted"/>
<organism evidence="2">
    <name type="scientific">Siphoviridae sp. ctPrm3</name>
    <dbReference type="NCBI Taxonomy" id="2827864"/>
    <lineage>
        <taxon>Viruses</taxon>
        <taxon>Duplodnaviria</taxon>
        <taxon>Heunggongvirae</taxon>
        <taxon>Uroviricota</taxon>
        <taxon>Caudoviricetes</taxon>
    </lineage>
</organism>
<feature type="transmembrane region" description="Helical" evidence="1">
    <location>
        <begin position="119"/>
        <end position="147"/>
    </location>
</feature>
<keyword evidence="1" id="KW-0472">Membrane</keyword>
<keyword evidence="1" id="KW-1133">Transmembrane helix</keyword>